<gene>
    <name evidence="1" type="ORF">C7476_10461</name>
</gene>
<dbReference type="Proteomes" id="UP000253324">
    <property type="component" value="Unassembled WGS sequence"/>
</dbReference>
<accession>A0A368YXD8</accession>
<sequence length="127" mass="14368">MTLTAEEQDKLAFQICSELSPTLRKPLRKALVGLLAIRQKPLPWYHKTAKALLIVVKSRTARKVWKIYDRHIARTPGLMAGVSYGDRYVISLFDIVGAVSWILFSSGAEFAEYLAKRLLDVDQEAHP</sequence>
<proteinExistence type="predicted"/>
<dbReference type="AlphaFoldDB" id="A0A368YXD8"/>
<dbReference type="EMBL" id="QPJM01000004">
    <property type="protein sequence ID" value="RCW84309.1"/>
    <property type="molecule type" value="Genomic_DNA"/>
</dbReference>
<evidence type="ECO:0000313" key="2">
    <source>
        <dbReference type="Proteomes" id="UP000253324"/>
    </source>
</evidence>
<comment type="caution">
    <text evidence="1">The sequence shown here is derived from an EMBL/GenBank/DDBJ whole genome shotgun (WGS) entry which is preliminary data.</text>
</comment>
<evidence type="ECO:0000313" key="1">
    <source>
        <dbReference type="EMBL" id="RCW84309.1"/>
    </source>
</evidence>
<name>A0A368YXD8_9HYPH</name>
<organism evidence="1 2">
    <name type="scientific">Phyllobacterium bourgognense</name>
    <dbReference type="NCBI Taxonomy" id="314236"/>
    <lineage>
        <taxon>Bacteria</taxon>
        <taxon>Pseudomonadati</taxon>
        <taxon>Pseudomonadota</taxon>
        <taxon>Alphaproteobacteria</taxon>
        <taxon>Hyphomicrobiales</taxon>
        <taxon>Phyllobacteriaceae</taxon>
        <taxon>Phyllobacterium</taxon>
    </lineage>
</organism>
<keyword evidence="2" id="KW-1185">Reference proteome</keyword>
<dbReference type="RefSeq" id="WP_114429603.1">
    <property type="nucleotide sequence ID" value="NZ_QPJM01000004.1"/>
</dbReference>
<reference evidence="1 2" key="1">
    <citation type="submission" date="2018-07" db="EMBL/GenBank/DDBJ databases">
        <title>Genomic Encyclopedia of Type Strains, Phase III (KMG-III): the genomes of soil and plant-associated and newly described type strains.</title>
        <authorList>
            <person name="Whitman W."/>
        </authorList>
    </citation>
    <scope>NUCLEOTIDE SEQUENCE [LARGE SCALE GENOMIC DNA]</scope>
    <source>
        <strain evidence="1 2">31-25a</strain>
    </source>
</reference>
<protein>
    <submittedName>
        <fullName evidence="1">Uncharacterized protein</fullName>
    </submittedName>
</protein>